<gene>
    <name evidence="4" type="ORF">HMPREF9257_1062</name>
</gene>
<name>E4KM76_9LACT</name>
<protein>
    <submittedName>
        <fullName evidence="4">ADP-ribosylglycohydrolase</fullName>
        <ecNumber evidence="4">3.2.-.-</ecNumber>
    </submittedName>
</protein>
<feature type="binding site" evidence="3">
    <location>
        <position position="62"/>
    </location>
    <ligand>
        <name>Mg(2+)</name>
        <dbReference type="ChEBI" id="CHEBI:18420"/>
        <label>1</label>
    </ligand>
</feature>
<dbReference type="SUPFAM" id="SSF101478">
    <property type="entry name" value="ADP-ribosylglycohydrolase"/>
    <property type="match status" value="1"/>
</dbReference>
<evidence type="ECO:0000313" key="4">
    <source>
        <dbReference type="EMBL" id="EFR32080.1"/>
    </source>
</evidence>
<keyword evidence="5" id="KW-1185">Reference proteome</keyword>
<reference evidence="4 5" key="1">
    <citation type="submission" date="2010-10" db="EMBL/GenBank/DDBJ databases">
        <authorList>
            <person name="Durkin A.S."/>
            <person name="Madupu R."/>
            <person name="Torralba M."/>
            <person name="Gillis M."/>
            <person name="Methe B."/>
            <person name="Sutton G."/>
            <person name="Nelson K.E."/>
        </authorList>
    </citation>
    <scope>NUCLEOTIDE SEQUENCE [LARGE SCALE GENOMIC DNA]</scope>
    <source>
        <strain evidence="4 5">ACS-139-V-Col8</strain>
    </source>
</reference>
<dbReference type="InterPro" id="IPR005502">
    <property type="entry name" value="Ribosyl_crysJ1"/>
</dbReference>
<evidence type="ECO:0000313" key="5">
    <source>
        <dbReference type="Proteomes" id="UP000005990"/>
    </source>
</evidence>
<keyword evidence="3" id="KW-0460">Magnesium</keyword>
<organism evidence="4 5">
    <name type="scientific">Eremococcus coleocola ACS-139-V-Col8</name>
    <dbReference type="NCBI Taxonomy" id="908337"/>
    <lineage>
        <taxon>Bacteria</taxon>
        <taxon>Bacillati</taxon>
        <taxon>Bacillota</taxon>
        <taxon>Bacilli</taxon>
        <taxon>Lactobacillales</taxon>
        <taxon>Aerococcaceae</taxon>
        <taxon>Eremococcus</taxon>
    </lineage>
</organism>
<keyword evidence="3" id="KW-0479">Metal-binding</keyword>
<evidence type="ECO:0000256" key="1">
    <source>
        <dbReference type="ARBA" id="ARBA00010702"/>
    </source>
</evidence>
<dbReference type="AlphaFoldDB" id="E4KM76"/>
<dbReference type="GO" id="GO:0016798">
    <property type="term" value="F:hydrolase activity, acting on glycosyl bonds"/>
    <property type="evidence" value="ECO:0007669"/>
    <property type="project" value="UniProtKB-KW"/>
</dbReference>
<keyword evidence="2 4" id="KW-0378">Hydrolase</keyword>
<dbReference type="RefSeq" id="WP_006417561.1">
    <property type="nucleotide sequence ID" value="NZ_AENN01000001.1"/>
</dbReference>
<dbReference type="STRING" id="908337.HMPREF9257_1062"/>
<dbReference type="GO" id="GO:0046872">
    <property type="term" value="F:metal ion binding"/>
    <property type="evidence" value="ECO:0007669"/>
    <property type="project" value="UniProtKB-KW"/>
</dbReference>
<dbReference type="PANTHER" id="PTHR16222:SF24">
    <property type="entry name" value="ADP-RIBOSYLHYDROLASE ARH3"/>
    <property type="match status" value="1"/>
</dbReference>
<comment type="cofactor">
    <cofactor evidence="3">
        <name>Mg(2+)</name>
        <dbReference type="ChEBI" id="CHEBI:18420"/>
    </cofactor>
    <text evidence="3">Binds 2 magnesium ions per subunit.</text>
</comment>
<dbReference type="OrthoDB" id="9798107at2"/>
<dbReference type="InterPro" id="IPR036705">
    <property type="entry name" value="Ribosyl_crysJ1_sf"/>
</dbReference>
<dbReference type="Gene3D" id="1.10.4080.10">
    <property type="entry name" value="ADP-ribosylation/Crystallin J1"/>
    <property type="match status" value="1"/>
</dbReference>
<dbReference type="InterPro" id="IPR050792">
    <property type="entry name" value="ADP-ribosylglycohydrolase"/>
</dbReference>
<dbReference type="eggNOG" id="COG1397">
    <property type="taxonomic scope" value="Bacteria"/>
</dbReference>
<keyword evidence="4" id="KW-0326">Glycosidase</keyword>
<comment type="similarity">
    <text evidence="1">Belongs to the ADP-ribosylglycohydrolase family.</text>
</comment>
<dbReference type="Pfam" id="PF03747">
    <property type="entry name" value="ADP_ribosyl_GH"/>
    <property type="match status" value="1"/>
</dbReference>
<dbReference type="EC" id="3.2.-.-" evidence="4"/>
<dbReference type="PANTHER" id="PTHR16222">
    <property type="entry name" value="ADP-RIBOSYLGLYCOHYDROLASE"/>
    <property type="match status" value="1"/>
</dbReference>
<sequence length="416" mass="45856">MRQQDKFRACLLGGALGDALGYPIADMTGEEINHQFGPEGLSKLLVDPTMQKAPISATTQLTLFTATALLQGQTRLATRGARSPYTYYLWQAYKEWLYSQVGQFPVPGDHNNSWMLNLVDLFQVRSPEATCVQALEQAQAGSIDQPLNDSQAEGGVIRVAPIGLFFIDRELSPKEVADLAGQAAALTHGHPLAYLPAAFHAYLINTVASLDLYLEEAVLQAKVVIADLYGDESQLDLLFQKIDQAMDLSDYHMNDQEALDQIGQAKTGDIALASAIYCALKYQTDFKQALVTAANFTAAKSATAALTGQILGAKFGMPVLAQEWLDQVELSPIIEEVADDLYYGCQFGEDDVVRAYWGAHHLDNQVQAQLNSNFQSLVQHFQESYPPGQVPDQIVRDWVDKYVNGKYLPQERKSQS</sequence>
<evidence type="ECO:0000256" key="3">
    <source>
        <dbReference type="PIRSR" id="PIRSR605502-1"/>
    </source>
</evidence>
<proteinExistence type="inferred from homology"/>
<dbReference type="Proteomes" id="UP000005990">
    <property type="component" value="Unassembled WGS sequence"/>
</dbReference>
<evidence type="ECO:0000256" key="2">
    <source>
        <dbReference type="ARBA" id="ARBA00022801"/>
    </source>
</evidence>
<dbReference type="EMBL" id="AENN01000001">
    <property type="protein sequence ID" value="EFR32080.1"/>
    <property type="molecule type" value="Genomic_DNA"/>
</dbReference>
<accession>E4KM76</accession>
<comment type="caution">
    <text evidence="4">The sequence shown here is derived from an EMBL/GenBank/DDBJ whole genome shotgun (WGS) entry which is preliminary data.</text>
</comment>